<organism evidence="15 16">
    <name type="scientific">Marinobacterium aestuarii</name>
    <dbReference type="NCBI Taxonomy" id="1821621"/>
    <lineage>
        <taxon>Bacteria</taxon>
        <taxon>Pseudomonadati</taxon>
        <taxon>Pseudomonadota</taxon>
        <taxon>Gammaproteobacteria</taxon>
        <taxon>Oceanospirillales</taxon>
        <taxon>Oceanospirillaceae</taxon>
        <taxon>Marinobacterium</taxon>
    </lineage>
</organism>
<dbReference type="InterPro" id="IPR028354">
    <property type="entry name" value="GPAT_PlsB"/>
</dbReference>
<gene>
    <name evidence="15" type="ORF">A8C75_05590</name>
</gene>
<comment type="pathway">
    <text evidence="2">Phospholipid metabolism; CDP-diacylglycerol biosynthesis; CDP-diacylglycerol from sn-glycerol 3-phosphate: step 1/3.</text>
</comment>
<sequence length="770" mass="87802">MKLLELVGRPLLSWMVTATTLGSAHLHGGPRVRYVLESDRWSHVQLLLEQARRAGVDIKTEQIIFARSGGQQVLKQHLSELCQQSLQDPQYKIELIPVSIFHGRLPIRETSWLNLMYAEAWDQGGRIGRLMQLLINGRQSLIQIDPPLQLQDLVNSTPDATTLTRKASLLLLQHFRTRRRAVVGPDLSHRRTLMSMILHHPGVQQAIATRAREKRENIHQASRYAARELQRIAANFSPVTARLLHPLLNATWRRLYDDVEILGLDRLRERALDHQLVYLPCHRSHMDYLLLSWALYRHGLMLPHVAAGDNLDIPIIGPILKRGGAIFMRRSFQNDGLYRALYQQYLALMSRHGHALEYFIEGGRSRTGRLLPARTGLLNMTLDAWCASPERPVALVPVWIGYDRVVEAHSYQRELSGDNSRHPGTLNSLQSVWQVLRQRFGRVSVSIGEPIALADAVNPHLPTRPQAHALGRQLLERINQAAVLTETGVLATVMLGQPQLILDSDSLALQCDQLRQLAQRLPNAPASVPPEAPAHWITRARDRKQLEQSGNQVRLEPAQGREMTFYRNNMMHLFVLPGLCLLLVRRSAKPLPQLITRMLRVLYPYLQAELFLPWPEPNFSAVAAQLRQSLLDQGLLTREGKQLRACDSDTALCLMRNAEPVLLRYYLLCRILQRYKALEQDELMERSLQLAAKLQREFGFDSAEYADKRVLSGFVEQLIDREILQFKGSQIQPRVSLDGLMKQARGLLTERRLSFIDQQLDDQSQRSLEG</sequence>
<keyword evidence="16" id="KW-1185">Reference proteome</keyword>
<evidence type="ECO:0000256" key="12">
    <source>
        <dbReference type="ARBA" id="ARBA00023315"/>
    </source>
</evidence>
<dbReference type="SMART" id="SM00563">
    <property type="entry name" value="PlsC"/>
    <property type="match status" value="1"/>
</dbReference>
<comment type="similarity">
    <text evidence="4">Belongs to the GPAT/DAPAT family.</text>
</comment>
<dbReference type="OrthoDB" id="335193at2"/>
<keyword evidence="11" id="KW-1208">Phospholipid metabolism</keyword>
<evidence type="ECO:0000256" key="13">
    <source>
        <dbReference type="ARBA" id="ARBA00048427"/>
    </source>
</evidence>
<evidence type="ECO:0000259" key="14">
    <source>
        <dbReference type="SMART" id="SM00563"/>
    </source>
</evidence>
<evidence type="ECO:0000313" key="15">
    <source>
        <dbReference type="EMBL" id="ANG62012.1"/>
    </source>
</evidence>
<evidence type="ECO:0000256" key="8">
    <source>
        <dbReference type="ARBA" id="ARBA00022679"/>
    </source>
</evidence>
<dbReference type="SUPFAM" id="SSF69593">
    <property type="entry name" value="Glycerol-3-phosphate (1)-acyltransferase"/>
    <property type="match status" value="1"/>
</dbReference>
<keyword evidence="7" id="KW-1003">Cell membrane</keyword>
<dbReference type="GO" id="GO:0004366">
    <property type="term" value="F:glycerol-3-phosphate O-acyltransferase activity"/>
    <property type="evidence" value="ECO:0007669"/>
    <property type="project" value="UniProtKB-EC"/>
</dbReference>
<evidence type="ECO:0000313" key="16">
    <source>
        <dbReference type="Proteomes" id="UP000078070"/>
    </source>
</evidence>
<comment type="catalytic activity">
    <reaction evidence="13">
        <text>sn-glycerol 3-phosphate + an acyl-CoA = a 1-acyl-sn-glycero-3-phosphate + CoA</text>
        <dbReference type="Rhea" id="RHEA:15325"/>
        <dbReference type="ChEBI" id="CHEBI:57287"/>
        <dbReference type="ChEBI" id="CHEBI:57597"/>
        <dbReference type="ChEBI" id="CHEBI:57970"/>
        <dbReference type="ChEBI" id="CHEBI:58342"/>
        <dbReference type="EC" id="2.3.1.15"/>
    </reaction>
</comment>
<proteinExistence type="inferred from homology"/>
<reference evidence="15 16" key="2">
    <citation type="journal article" date="2018" name="Int. J. Syst. Evol. Microbiol.">
        <title>Marinobacterium aestuarii sp. nov., a benzene-degrading marine bacterium isolated from estuary sediment.</title>
        <authorList>
            <person name="Bae S.S."/>
            <person name="Jung J."/>
            <person name="Chung D."/>
            <person name="Baek K."/>
        </authorList>
    </citation>
    <scope>NUCLEOTIDE SEQUENCE [LARGE SCALE GENOMIC DNA]</scope>
    <source>
        <strain evidence="15 16">ST58-10</strain>
    </source>
</reference>
<dbReference type="Proteomes" id="UP000078070">
    <property type="component" value="Chromosome"/>
</dbReference>
<evidence type="ECO:0000256" key="9">
    <source>
        <dbReference type="ARBA" id="ARBA00023136"/>
    </source>
</evidence>
<dbReference type="Pfam" id="PF01553">
    <property type="entry name" value="Acyltransferase"/>
    <property type="match status" value="1"/>
</dbReference>
<keyword evidence="8" id="KW-0808">Transferase</keyword>
<keyword evidence="9" id="KW-0472">Membrane</keyword>
<evidence type="ECO:0000256" key="3">
    <source>
        <dbReference type="ARBA" id="ARBA00005189"/>
    </source>
</evidence>
<dbReference type="EC" id="2.3.1.15" evidence="5"/>
<keyword evidence="12" id="KW-0012">Acyltransferase</keyword>
<comment type="subcellular location">
    <subcellularLocation>
        <location evidence="1">Cell membrane</location>
        <topology evidence="1">Peripheral membrane protein</topology>
        <orientation evidence="1">Cytoplasmic side</orientation>
    </subcellularLocation>
</comment>
<protein>
    <recommendedName>
        <fullName evidence="6">Glycerol-3-phosphate acyltransferase</fullName>
        <ecNumber evidence="5">2.3.1.15</ecNumber>
    </recommendedName>
</protein>
<dbReference type="Pfam" id="PF19277">
    <property type="entry name" value="GPAT_C"/>
    <property type="match status" value="1"/>
</dbReference>
<dbReference type="EMBL" id="CP015839">
    <property type="protein sequence ID" value="ANG62012.1"/>
    <property type="molecule type" value="Genomic_DNA"/>
</dbReference>
<evidence type="ECO:0000256" key="2">
    <source>
        <dbReference type="ARBA" id="ARBA00004765"/>
    </source>
</evidence>
<dbReference type="InterPro" id="IPR022284">
    <property type="entry name" value="GPAT/DHAPAT"/>
</dbReference>
<dbReference type="InterPro" id="IPR002123">
    <property type="entry name" value="Plipid/glycerol_acylTrfase"/>
</dbReference>
<name>A0A1A9EW28_9GAMM</name>
<dbReference type="PIRSF" id="PIRSF000437">
    <property type="entry name" value="GPAT_DHAPAT"/>
    <property type="match status" value="1"/>
</dbReference>
<evidence type="ECO:0000256" key="11">
    <source>
        <dbReference type="ARBA" id="ARBA00023264"/>
    </source>
</evidence>
<keyword evidence="10" id="KW-0444">Lipid biosynthesis</keyword>
<dbReference type="CDD" id="cd07993">
    <property type="entry name" value="LPLAT_DHAPAT-like"/>
    <property type="match status" value="1"/>
</dbReference>
<dbReference type="GO" id="GO:0006631">
    <property type="term" value="P:fatty acid metabolic process"/>
    <property type="evidence" value="ECO:0007669"/>
    <property type="project" value="TreeGrafter"/>
</dbReference>
<dbReference type="InterPro" id="IPR041728">
    <property type="entry name" value="GPAT/DHAPAT_LPLAT"/>
</dbReference>
<dbReference type="KEGG" id="mars:A8C75_05590"/>
<evidence type="ECO:0000256" key="6">
    <source>
        <dbReference type="ARBA" id="ARBA00013432"/>
    </source>
</evidence>
<feature type="domain" description="Phospholipid/glycerol acyltransferase" evidence="14">
    <location>
        <begin position="276"/>
        <end position="403"/>
    </location>
</feature>
<dbReference type="NCBIfam" id="NF003441">
    <property type="entry name" value="PRK04974.1"/>
    <property type="match status" value="1"/>
</dbReference>
<keyword evidence="10" id="KW-0594">Phospholipid biosynthesis</keyword>
<evidence type="ECO:0000256" key="1">
    <source>
        <dbReference type="ARBA" id="ARBA00004413"/>
    </source>
</evidence>
<evidence type="ECO:0000256" key="4">
    <source>
        <dbReference type="ARBA" id="ARBA00007937"/>
    </source>
</evidence>
<evidence type="ECO:0000256" key="5">
    <source>
        <dbReference type="ARBA" id="ARBA00013113"/>
    </source>
</evidence>
<evidence type="ECO:0000256" key="7">
    <source>
        <dbReference type="ARBA" id="ARBA00022475"/>
    </source>
</evidence>
<dbReference type="PANTHER" id="PTHR12563:SF17">
    <property type="entry name" value="DIHYDROXYACETONE PHOSPHATE ACYLTRANSFERASE"/>
    <property type="match status" value="1"/>
</dbReference>
<reference evidence="16" key="1">
    <citation type="submission" date="2016-05" db="EMBL/GenBank/DDBJ databases">
        <authorList>
            <person name="Baek K."/>
            <person name="Yang S.-J."/>
        </authorList>
    </citation>
    <scope>NUCLEOTIDE SEQUENCE [LARGE SCALE GENOMIC DNA]</scope>
    <source>
        <strain evidence="16">ST58-10</strain>
    </source>
</reference>
<comment type="pathway">
    <text evidence="3">Lipid metabolism.</text>
</comment>
<dbReference type="GO" id="GO:0016024">
    <property type="term" value="P:CDP-diacylglycerol biosynthetic process"/>
    <property type="evidence" value="ECO:0007669"/>
    <property type="project" value="UniProtKB-UniPathway"/>
</dbReference>
<dbReference type="UniPathway" id="UPA00557">
    <property type="reaction ID" value="UER00612"/>
</dbReference>
<dbReference type="AlphaFoldDB" id="A0A1A9EW28"/>
<dbReference type="InterPro" id="IPR045520">
    <property type="entry name" value="GPAT/DHAPAT_C"/>
</dbReference>
<evidence type="ECO:0000256" key="10">
    <source>
        <dbReference type="ARBA" id="ARBA00023209"/>
    </source>
</evidence>
<dbReference type="GO" id="GO:0005886">
    <property type="term" value="C:plasma membrane"/>
    <property type="evidence" value="ECO:0007669"/>
    <property type="project" value="UniProtKB-SubCell"/>
</dbReference>
<keyword evidence="10" id="KW-0443">Lipid metabolism</keyword>
<dbReference type="PIRSF" id="PIRSF500064">
    <property type="entry name" value="GPAT"/>
    <property type="match status" value="1"/>
</dbReference>
<dbReference type="RefSeq" id="WP_067379271.1">
    <property type="nucleotide sequence ID" value="NZ_CP015839.1"/>
</dbReference>
<accession>A0A1A9EW28</accession>
<dbReference type="STRING" id="1821621.A8C75_05590"/>
<dbReference type="PANTHER" id="PTHR12563">
    <property type="entry name" value="GLYCEROL-3-PHOSPHATE ACYLTRANSFERASE"/>
    <property type="match status" value="1"/>
</dbReference>